<reference evidence="3" key="1">
    <citation type="submission" date="2020-02" db="EMBL/GenBank/DDBJ databases">
        <authorList>
            <person name="Meier V. D."/>
        </authorList>
    </citation>
    <scope>NUCLEOTIDE SEQUENCE</scope>
    <source>
        <strain evidence="3">AVDCRST_MAG41</strain>
    </source>
</reference>
<feature type="region of interest" description="Disordered" evidence="1">
    <location>
        <begin position="306"/>
        <end position="325"/>
    </location>
</feature>
<feature type="domain" description="DUF403" evidence="2">
    <location>
        <begin position="1"/>
        <end position="297"/>
    </location>
</feature>
<evidence type="ECO:0000256" key="1">
    <source>
        <dbReference type="SAM" id="MobiDB-lite"/>
    </source>
</evidence>
<organism evidence="3">
    <name type="scientific">uncultured Mycobacteriales bacterium</name>
    <dbReference type="NCBI Taxonomy" id="581187"/>
    <lineage>
        <taxon>Bacteria</taxon>
        <taxon>Bacillati</taxon>
        <taxon>Actinomycetota</taxon>
        <taxon>Actinomycetes</taxon>
        <taxon>Mycobacteriales</taxon>
        <taxon>environmental samples</taxon>
    </lineage>
</organism>
<evidence type="ECO:0000313" key="3">
    <source>
        <dbReference type="EMBL" id="CAA9289917.1"/>
    </source>
</evidence>
<dbReference type="PANTHER" id="PTHR34595:SF7">
    <property type="entry name" value="SLL1039 PROTEIN"/>
    <property type="match status" value="1"/>
</dbReference>
<dbReference type="InterPro" id="IPR051680">
    <property type="entry name" value="ATP-dep_Glu-Cys_Ligase-2"/>
</dbReference>
<gene>
    <name evidence="3" type="ORF">AVDCRST_MAG41-4482</name>
</gene>
<name>A0A6J4JXJ2_9ACTN</name>
<evidence type="ECO:0000259" key="2">
    <source>
        <dbReference type="Pfam" id="PF04168"/>
    </source>
</evidence>
<dbReference type="EMBL" id="CADCTP010000412">
    <property type="protein sequence ID" value="CAA9289917.1"/>
    <property type="molecule type" value="Genomic_DNA"/>
</dbReference>
<protein>
    <submittedName>
        <fullName evidence="3">Protein containing domains DUF403</fullName>
    </submittedName>
</protein>
<accession>A0A6J4JXJ2</accession>
<dbReference type="InterPro" id="IPR007296">
    <property type="entry name" value="DUF403"/>
</dbReference>
<dbReference type="Pfam" id="PF04168">
    <property type="entry name" value="Alpha-E"/>
    <property type="match status" value="1"/>
</dbReference>
<dbReference type="PANTHER" id="PTHR34595">
    <property type="entry name" value="BLR5612 PROTEIN"/>
    <property type="match status" value="1"/>
</dbReference>
<sequence length="325" mass="35692">MLSRTAEALFWIGRYAERAEDTARLLDVHFHQIIVDPAVDEGDTCRVVGTVMGLRQGPATMREVLDLLAYDGDNPSSIAGSLSAARENARGVREAVSGEIWECLNATHLELPRRVSAARQFGPAPFFSYVRQRSATLSGYVASTISRDAGYDFLALGRSLERADMTARLLAAAIGTPTRGGDHWVTTLRACSAHEAYLRTYQRALETRLVLEFLMLDRLFPRSVLHALSVAEEALSRLEPNSGRLGHGDDARRLIGRVRTDLEFLSSEQLLEGLPERLQSIQRGVSDVSESVARRYFGSSEMVGWSREEAEWSTAGSPGGRGAAP</sequence>
<dbReference type="AlphaFoldDB" id="A0A6J4JXJ2"/>
<proteinExistence type="predicted"/>